<evidence type="ECO:0000256" key="1">
    <source>
        <dbReference type="SAM" id="MobiDB-lite"/>
    </source>
</evidence>
<reference evidence="2 3" key="1">
    <citation type="journal article" date="2012" name="Eukaryot. Cell">
        <title>Genome sequence of the fungus Glarea lozoyensis: the first genome sequence of a species from the Helotiaceae family.</title>
        <authorList>
            <person name="Youssar L."/>
            <person name="Gruening B.A."/>
            <person name="Erxleben A."/>
            <person name="Guenther S."/>
            <person name="Huettel W."/>
        </authorList>
    </citation>
    <scope>NUCLEOTIDE SEQUENCE [LARGE SCALE GENOMIC DNA]</scope>
    <source>
        <strain evidence="3">ATCC 74030 / MF5533</strain>
    </source>
</reference>
<organism evidence="2 3">
    <name type="scientific">Glarea lozoyensis (strain ATCC 74030 / MF5533)</name>
    <dbReference type="NCBI Taxonomy" id="1104152"/>
    <lineage>
        <taxon>Eukaryota</taxon>
        <taxon>Fungi</taxon>
        <taxon>Dikarya</taxon>
        <taxon>Ascomycota</taxon>
        <taxon>Pezizomycotina</taxon>
        <taxon>Leotiomycetes</taxon>
        <taxon>Helotiales</taxon>
        <taxon>Helotiaceae</taxon>
        <taxon>Glarea</taxon>
    </lineage>
</organism>
<dbReference type="Proteomes" id="UP000005446">
    <property type="component" value="Unassembled WGS sequence"/>
</dbReference>
<dbReference type="InParanoid" id="H0ETF9"/>
<evidence type="ECO:0000313" key="3">
    <source>
        <dbReference type="Proteomes" id="UP000005446"/>
    </source>
</evidence>
<accession>H0ETF9</accession>
<feature type="region of interest" description="Disordered" evidence="1">
    <location>
        <begin position="25"/>
        <end position="52"/>
    </location>
</feature>
<keyword evidence="3" id="KW-1185">Reference proteome</keyword>
<proteinExistence type="predicted"/>
<dbReference type="HOGENOM" id="CLU_2097125_0_0_1"/>
<comment type="caution">
    <text evidence="2">The sequence shown here is derived from an EMBL/GenBank/DDBJ whole genome shotgun (WGS) entry which is preliminary data.</text>
</comment>
<dbReference type="EMBL" id="AGUE01000161">
    <property type="protein sequence ID" value="EHK98254.1"/>
    <property type="molecule type" value="Genomic_DNA"/>
</dbReference>
<gene>
    <name evidence="2" type="ORF">M7I_6021</name>
</gene>
<feature type="compositionally biased region" description="Basic and acidic residues" evidence="1">
    <location>
        <begin position="32"/>
        <end position="49"/>
    </location>
</feature>
<dbReference type="AlphaFoldDB" id="H0ETF9"/>
<name>H0ETF9_GLAL7</name>
<sequence>MRAKFSLPKRITNLIPKQYFYDALKSGGSSSDIEKLESDTIENGPREDGDSALSQARYQTVGFMIGFWLLLFCSPKNQDVLTTFKEEESMMGLKTVQDVHKAWDQASYLPTINSTV</sequence>
<protein>
    <submittedName>
        <fullName evidence="2">Uncharacterized protein</fullName>
    </submittedName>
</protein>
<evidence type="ECO:0000313" key="2">
    <source>
        <dbReference type="EMBL" id="EHK98254.1"/>
    </source>
</evidence>